<feature type="domain" description="Protein kinase" evidence="2">
    <location>
        <begin position="6"/>
        <end position="268"/>
    </location>
</feature>
<reference evidence="3" key="1">
    <citation type="submission" date="2023-03" db="EMBL/GenBank/DDBJ databases">
        <title>Chromosome-scale reference genome and RAD-based genetic map of yellow starthistle (Centaurea solstitialis) reveal putative structural variation and QTLs associated with invader traits.</title>
        <authorList>
            <person name="Reatini B."/>
            <person name="Cang F.A."/>
            <person name="Jiang Q."/>
            <person name="Mckibben M.T.W."/>
            <person name="Barker M.S."/>
            <person name="Rieseberg L.H."/>
            <person name="Dlugosch K.M."/>
        </authorList>
    </citation>
    <scope>NUCLEOTIDE SEQUENCE</scope>
    <source>
        <strain evidence="3">CAN-66</strain>
        <tissue evidence="3">Leaf</tissue>
    </source>
</reference>
<evidence type="ECO:0000259" key="2">
    <source>
        <dbReference type="PROSITE" id="PS50011"/>
    </source>
</evidence>
<dbReference type="PANTHER" id="PTHR45621">
    <property type="entry name" value="OS01G0588500 PROTEIN-RELATED"/>
    <property type="match status" value="1"/>
</dbReference>
<dbReference type="GO" id="GO:0005524">
    <property type="term" value="F:ATP binding"/>
    <property type="evidence" value="ECO:0007669"/>
    <property type="project" value="UniProtKB-UniRule"/>
</dbReference>
<organism evidence="3 4">
    <name type="scientific">Centaurea solstitialis</name>
    <name type="common">yellow star-thistle</name>
    <dbReference type="NCBI Taxonomy" id="347529"/>
    <lineage>
        <taxon>Eukaryota</taxon>
        <taxon>Viridiplantae</taxon>
        <taxon>Streptophyta</taxon>
        <taxon>Embryophyta</taxon>
        <taxon>Tracheophyta</taxon>
        <taxon>Spermatophyta</taxon>
        <taxon>Magnoliopsida</taxon>
        <taxon>eudicotyledons</taxon>
        <taxon>Gunneridae</taxon>
        <taxon>Pentapetalae</taxon>
        <taxon>asterids</taxon>
        <taxon>campanulids</taxon>
        <taxon>Asterales</taxon>
        <taxon>Asteraceae</taxon>
        <taxon>Carduoideae</taxon>
        <taxon>Cardueae</taxon>
        <taxon>Centaureinae</taxon>
        <taxon>Centaurea</taxon>
    </lineage>
</organism>
<evidence type="ECO:0000256" key="1">
    <source>
        <dbReference type="PROSITE-ProRule" id="PRU10141"/>
    </source>
</evidence>
<dbReference type="SUPFAM" id="SSF56112">
    <property type="entry name" value="Protein kinase-like (PK-like)"/>
    <property type="match status" value="1"/>
</dbReference>
<dbReference type="AlphaFoldDB" id="A0AA38T0K5"/>
<dbReference type="Gene3D" id="1.10.510.10">
    <property type="entry name" value="Transferase(Phosphotransferase) domain 1"/>
    <property type="match status" value="1"/>
</dbReference>
<evidence type="ECO:0000313" key="4">
    <source>
        <dbReference type="Proteomes" id="UP001172457"/>
    </source>
</evidence>
<dbReference type="GO" id="GO:0004672">
    <property type="term" value="F:protein kinase activity"/>
    <property type="evidence" value="ECO:0007669"/>
    <property type="project" value="InterPro"/>
</dbReference>
<gene>
    <name evidence="3" type="ORF">OSB04_016254</name>
</gene>
<dbReference type="PROSITE" id="PS50011">
    <property type="entry name" value="PROTEIN_KINASE_DOM"/>
    <property type="match status" value="1"/>
</dbReference>
<keyword evidence="1" id="KW-0067">ATP-binding</keyword>
<dbReference type="PROSITE" id="PS00107">
    <property type="entry name" value="PROTEIN_KINASE_ATP"/>
    <property type="match status" value="1"/>
</dbReference>
<proteinExistence type="predicted"/>
<protein>
    <recommendedName>
        <fullName evidence="2">Protein kinase domain-containing protein</fullName>
    </recommendedName>
</protein>
<feature type="binding site" evidence="1">
    <location>
        <position position="44"/>
    </location>
    <ligand>
        <name>ATP</name>
        <dbReference type="ChEBI" id="CHEBI:30616"/>
    </ligand>
</feature>
<comment type="caution">
    <text evidence="3">The sequence shown here is derived from an EMBL/GenBank/DDBJ whole genome shotgun (WGS) entry which is preliminary data.</text>
</comment>
<evidence type="ECO:0000313" key="3">
    <source>
        <dbReference type="EMBL" id="KAJ9552209.1"/>
    </source>
</evidence>
<dbReference type="InterPro" id="IPR011009">
    <property type="entry name" value="Kinase-like_dom_sf"/>
</dbReference>
<dbReference type="InterPro" id="IPR017441">
    <property type="entry name" value="Protein_kinase_ATP_BS"/>
</dbReference>
<keyword evidence="1" id="KW-0547">Nucleotide-binding</keyword>
<dbReference type="InterPro" id="IPR050823">
    <property type="entry name" value="Plant_Ser_Thr_Prot_Kinase"/>
</dbReference>
<name>A0AA38T0K5_9ASTR</name>
<dbReference type="EMBL" id="JARYMX010000004">
    <property type="protein sequence ID" value="KAJ9552209.1"/>
    <property type="molecule type" value="Genomic_DNA"/>
</dbReference>
<dbReference type="Pfam" id="PF00069">
    <property type="entry name" value="Pkinase"/>
    <property type="match status" value="1"/>
</dbReference>
<dbReference type="Gene3D" id="3.30.200.20">
    <property type="entry name" value="Phosphorylase Kinase, domain 1"/>
    <property type="match status" value="1"/>
</dbReference>
<dbReference type="InterPro" id="IPR000719">
    <property type="entry name" value="Prot_kinase_dom"/>
</dbReference>
<keyword evidence="4" id="KW-1185">Reference proteome</keyword>
<sequence length="310" mass="35394">MATRNFRPDTVLGEGGFSSAFKAWFDEQTLEASTPRNGTVFVVKRLNKESLQNDKKWLLIGYCLEDDRRLLVYEFIRRGSLENHLFRRGSVEPLSWNLRMKIALGAAKGLACIHNHESKMISCDIRSSSILVAYDHTAKLSNLWWGKHKQLEPASGIIVDEYEAIQHLLTGSTPSPEEEIYNFGTVLLEVLTGKRNIEHQHSANERVDFIRPYLDNKQGIKRIIDDRINGQYATSVAIRFAMIVKRCLSIEPRERPTADKVVQALEELQDTQIIVPTPRVQKVSDRRRLISAATSTSANKEQLKPHWSIE</sequence>
<accession>A0AA38T0K5</accession>
<dbReference type="Proteomes" id="UP001172457">
    <property type="component" value="Chromosome 4"/>
</dbReference>